<dbReference type="RefSeq" id="WP_343186057.1">
    <property type="nucleotide sequence ID" value="NZ_JBCITM010000008.1"/>
</dbReference>
<dbReference type="Proteomes" id="UP001407405">
    <property type="component" value="Unassembled WGS sequence"/>
</dbReference>
<protein>
    <submittedName>
        <fullName evidence="1">Uncharacterized protein</fullName>
    </submittedName>
</protein>
<comment type="caution">
    <text evidence="1">The sequence shown here is derived from an EMBL/GenBank/DDBJ whole genome shotgun (WGS) entry which is preliminary data.</text>
</comment>
<reference evidence="1 2" key="1">
    <citation type="submission" date="2024-04" db="EMBL/GenBank/DDBJ databases">
        <title>Genome sequencing and metabolic network reconstruction of aminoacids and betaine degradation by Anoxynatronum sibiricum.</title>
        <authorList>
            <person name="Detkova E.N."/>
            <person name="Boltjanskaja Y.V."/>
            <person name="Mardanov A.V."/>
            <person name="Kevbrin V."/>
        </authorList>
    </citation>
    <scope>NUCLEOTIDE SEQUENCE [LARGE SCALE GENOMIC DNA]</scope>
    <source>
        <strain evidence="1 2">Z-7981</strain>
    </source>
</reference>
<organism evidence="1 2">
    <name type="scientific">Anoxynatronum sibiricum</name>
    <dbReference type="NCBI Taxonomy" id="210623"/>
    <lineage>
        <taxon>Bacteria</taxon>
        <taxon>Bacillati</taxon>
        <taxon>Bacillota</taxon>
        <taxon>Clostridia</taxon>
        <taxon>Eubacteriales</taxon>
        <taxon>Clostridiaceae</taxon>
        <taxon>Anoxynatronum</taxon>
    </lineage>
</organism>
<sequence length="197" mass="21871">MKATPLLKDPLALYTLSPGRKKRRSARPSKEQPLEALLKQPDSITGFMPVHVPAMGTALEVCLLSGQREQLPMTTTTFLNALADAYLVNLRVLKRRLRDQLGINYYVPLPLTSQLVLVPVKTRHLTVKGDDVHGYVNLCALQHTMVTADSLLLVSGQGFPCLNHQATVNRRINQAQLAVALLQQASLLKLQQQRSFD</sequence>
<dbReference type="EMBL" id="JBCITM010000008">
    <property type="protein sequence ID" value="MEN1760735.1"/>
    <property type="molecule type" value="Genomic_DNA"/>
</dbReference>
<keyword evidence="2" id="KW-1185">Reference proteome</keyword>
<name>A0ABU9VV45_9CLOT</name>
<proteinExistence type="predicted"/>
<evidence type="ECO:0000313" key="2">
    <source>
        <dbReference type="Proteomes" id="UP001407405"/>
    </source>
</evidence>
<evidence type="ECO:0000313" key="1">
    <source>
        <dbReference type="EMBL" id="MEN1760735.1"/>
    </source>
</evidence>
<accession>A0ABU9VV45</accession>
<gene>
    <name evidence="1" type="ORF">AAIG11_09635</name>
</gene>